<dbReference type="InterPro" id="IPR003593">
    <property type="entry name" value="AAA+_ATPase"/>
</dbReference>
<evidence type="ECO:0000256" key="2">
    <source>
        <dbReference type="ARBA" id="ARBA00022448"/>
    </source>
</evidence>
<reference evidence="7 8" key="1">
    <citation type="submission" date="2020-01" db="EMBL/GenBank/DDBJ databases">
        <title>Draft genome sequence of Cand. Neptunochlamydia vexilliferae K9.</title>
        <authorList>
            <person name="Schulz F."/>
            <person name="Koestlbacher S."/>
            <person name="Wascher F."/>
            <person name="Pizzetti I."/>
            <person name="Horn M."/>
        </authorList>
    </citation>
    <scope>NUCLEOTIDE SEQUENCE [LARGE SCALE GENOMIC DNA]</scope>
    <source>
        <strain evidence="7 8">K9</strain>
    </source>
</reference>
<gene>
    <name evidence="7" type="ORF">NEPTK9_001388</name>
</gene>
<keyword evidence="2" id="KW-0813">Transport</keyword>
<evidence type="ECO:0000256" key="5">
    <source>
        <dbReference type="ARBA" id="ARBA00022840"/>
    </source>
</evidence>
<evidence type="ECO:0000256" key="3">
    <source>
        <dbReference type="ARBA" id="ARBA00022458"/>
    </source>
</evidence>
<organism evidence="7 8">
    <name type="scientific">Candidatus Neptunichlamydia vexilliferae</name>
    <dbReference type="NCBI Taxonomy" id="1651774"/>
    <lineage>
        <taxon>Bacteria</taxon>
        <taxon>Pseudomonadati</taxon>
        <taxon>Chlamydiota</taxon>
        <taxon>Chlamydiia</taxon>
        <taxon>Parachlamydiales</taxon>
        <taxon>Simkaniaceae</taxon>
        <taxon>Candidatus Neptunichlamydia</taxon>
    </lineage>
</organism>
<comment type="similarity">
    <text evidence="1">Belongs to the ABC transporter superfamily.</text>
</comment>
<feature type="domain" description="ABC transporter" evidence="6">
    <location>
        <begin position="4"/>
        <end position="239"/>
    </location>
</feature>
<dbReference type="PANTHER" id="PTHR42711:SF5">
    <property type="entry name" value="ABC TRANSPORTER ATP-BINDING PROTEIN NATA"/>
    <property type="match status" value="1"/>
</dbReference>
<name>A0ABS0B0F5_9BACT</name>
<dbReference type="SMART" id="SM00382">
    <property type="entry name" value="AAA"/>
    <property type="match status" value="1"/>
</dbReference>
<dbReference type="InterPro" id="IPR027417">
    <property type="entry name" value="P-loop_NTPase"/>
</dbReference>
<dbReference type="PROSITE" id="PS50893">
    <property type="entry name" value="ABC_TRANSPORTER_2"/>
    <property type="match status" value="1"/>
</dbReference>
<dbReference type="Pfam" id="PF00005">
    <property type="entry name" value="ABC_tran"/>
    <property type="match status" value="1"/>
</dbReference>
<evidence type="ECO:0000313" key="7">
    <source>
        <dbReference type="EMBL" id="MBF5059869.1"/>
    </source>
</evidence>
<protein>
    <submittedName>
        <fullName evidence="7">ABC transporter ATP-binding protein YfiL</fullName>
    </submittedName>
</protein>
<dbReference type="Proteomes" id="UP001194714">
    <property type="component" value="Unassembled WGS sequence"/>
</dbReference>
<keyword evidence="5 7" id="KW-0067">ATP-binding</keyword>
<evidence type="ECO:0000256" key="4">
    <source>
        <dbReference type="ARBA" id="ARBA00022741"/>
    </source>
</evidence>
<dbReference type="InterPro" id="IPR003439">
    <property type="entry name" value="ABC_transporter-like_ATP-bd"/>
</dbReference>
<comment type="caution">
    <text evidence="7">The sequence shown here is derived from an EMBL/GenBank/DDBJ whole genome shotgun (WGS) entry which is preliminary data.</text>
</comment>
<keyword evidence="3" id="KW-0536">Nodulation</keyword>
<keyword evidence="4" id="KW-0547">Nucleotide-binding</keyword>
<accession>A0ABS0B0F5</accession>
<dbReference type="GO" id="GO:0005524">
    <property type="term" value="F:ATP binding"/>
    <property type="evidence" value="ECO:0007669"/>
    <property type="project" value="UniProtKB-KW"/>
</dbReference>
<dbReference type="SUPFAM" id="SSF52540">
    <property type="entry name" value="P-loop containing nucleoside triphosphate hydrolases"/>
    <property type="match status" value="1"/>
</dbReference>
<evidence type="ECO:0000313" key="8">
    <source>
        <dbReference type="Proteomes" id="UP001194714"/>
    </source>
</evidence>
<evidence type="ECO:0000259" key="6">
    <source>
        <dbReference type="PROSITE" id="PS50893"/>
    </source>
</evidence>
<dbReference type="InterPro" id="IPR050763">
    <property type="entry name" value="ABC_transporter_ATP-binding"/>
</dbReference>
<dbReference type="Gene3D" id="3.40.50.300">
    <property type="entry name" value="P-loop containing nucleotide triphosphate hydrolases"/>
    <property type="match status" value="1"/>
</dbReference>
<proteinExistence type="inferred from homology"/>
<sequence>MLFLQIEKVSKTYFKKRRVVKEALKGVSLDLFQGEVLGLLGVNGAGKTTLVSILATLHPPTGGEVLWKGESIYKSLLPYRAVVGYCPQRPNIEKQLSLGENLVFSGRCYGLSKKEALVRKEELAKRFKLEEYLDANIDEVSGGYKQRFLIVRALMHRPQLVILDEPTVGLDSHIRRELWEVIADLRKEGITVILTTHYLDEAEYLSDRICLIHEGTIRTIDTPENLKKQHKKNNLEEVFLKFVDDPDAEIFNSGGKSE</sequence>
<dbReference type="PANTHER" id="PTHR42711">
    <property type="entry name" value="ABC TRANSPORTER ATP-BINDING PROTEIN"/>
    <property type="match status" value="1"/>
</dbReference>
<evidence type="ECO:0000256" key="1">
    <source>
        <dbReference type="ARBA" id="ARBA00005417"/>
    </source>
</evidence>
<dbReference type="RefSeq" id="WP_194848183.1">
    <property type="nucleotide sequence ID" value="NZ_JAAEJV010000046.1"/>
</dbReference>
<keyword evidence="8" id="KW-1185">Reference proteome</keyword>
<dbReference type="EMBL" id="JAAEJV010000046">
    <property type="protein sequence ID" value="MBF5059869.1"/>
    <property type="molecule type" value="Genomic_DNA"/>
</dbReference>